<dbReference type="GO" id="GO:0051301">
    <property type="term" value="P:cell division"/>
    <property type="evidence" value="ECO:0007669"/>
    <property type="project" value="UniProtKB-KW"/>
</dbReference>
<evidence type="ECO:0000313" key="3">
    <source>
        <dbReference type="Proteomes" id="UP000318709"/>
    </source>
</evidence>
<dbReference type="KEGG" id="swf:E3E12_01315"/>
<gene>
    <name evidence="2" type="primary">zapA</name>
    <name evidence="2" type="ORF">E3E12_01315</name>
</gene>
<dbReference type="RefSeq" id="WP_141442702.1">
    <property type="nucleotide sequence ID" value="NZ_CP038231.1"/>
</dbReference>
<dbReference type="Proteomes" id="UP000318709">
    <property type="component" value="Chromosome"/>
</dbReference>
<feature type="compositionally biased region" description="Low complexity" evidence="1">
    <location>
        <begin position="155"/>
        <end position="179"/>
    </location>
</feature>
<sequence length="188" mass="19935">MAQLRITIGTSTFPVACSDGDEKRVRELADEVEKKLDMVRQHLAPTSESHALFLTALLMADEKDDARAAFEKRLASHGDDVQNRFAQERTQAKRLEAQAVARLNHLERALTELAASMVLPGQEPAPGESQPGRPYEPPAGAPSTEPSAAPKLLSKPQTAAPKAAQEAAPTAGATASNAKPTAGPQPQS</sequence>
<dbReference type="InterPro" id="IPR007838">
    <property type="entry name" value="Cell_div_ZapA-like"/>
</dbReference>
<evidence type="ECO:0000256" key="1">
    <source>
        <dbReference type="SAM" id="MobiDB-lite"/>
    </source>
</evidence>
<dbReference type="EMBL" id="CP038231">
    <property type="protein sequence ID" value="QDH13058.1"/>
    <property type="molecule type" value="Genomic_DNA"/>
</dbReference>
<keyword evidence="3" id="KW-1185">Reference proteome</keyword>
<reference evidence="2 3" key="1">
    <citation type="submission" date="2019-03" db="EMBL/GenBank/DDBJ databases">
        <title>The complete genome sequence of Swingsia_sp. F3b2 LMG30590(T).</title>
        <authorList>
            <person name="Chua K.-O."/>
            <person name="Chan K.-G."/>
            <person name="See-Too W.-S."/>
        </authorList>
    </citation>
    <scope>NUCLEOTIDE SEQUENCE [LARGE SCALE GENOMIC DNA]</scope>
    <source>
        <strain evidence="2 3">F3b2</strain>
    </source>
</reference>
<dbReference type="Pfam" id="PF05164">
    <property type="entry name" value="ZapA"/>
    <property type="match status" value="1"/>
</dbReference>
<evidence type="ECO:0000313" key="2">
    <source>
        <dbReference type="EMBL" id="QDH13058.1"/>
    </source>
</evidence>
<dbReference type="OrthoDB" id="9797575at2"/>
<organism evidence="2 3">
    <name type="scientific">Formicincola oecophyllae</name>
    <dbReference type="NCBI Taxonomy" id="2558361"/>
    <lineage>
        <taxon>Bacteria</taxon>
        <taxon>Pseudomonadati</taxon>
        <taxon>Pseudomonadota</taxon>
        <taxon>Alphaproteobacteria</taxon>
        <taxon>Acetobacterales</taxon>
        <taxon>Acetobacteraceae</taxon>
        <taxon>Formicincola</taxon>
    </lineage>
</organism>
<protein>
    <submittedName>
        <fullName evidence="2">Cell division protein ZapA</fullName>
    </submittedName>
</protein>
<dbReference type="InterPro" id="IPR036192">
    <property type="entry name" value="Cell_div_ZapA-like_sf"/>
</dbReference>
<name>A0A4Y6U920_9PROT</name>
<accession>A0A4Y6U920</accession>
<keyword evidence="2" id="KW-0132">Cell division</keyword>
<dbReference type="AlphaFoldDB" id="A0A4Y6U920"/>
<keyword evidence="2" id="KW-0131">Cell cycle</keyword>
<dbReference type="SUPFAM" id="SSF102829">
    <property type="entry name" value="Cell division protein ZapA-like"/>
    <property type="match status" value="1"/>
</dbReference>
<feature type="region of interest" description="Disordered" evidence="1">
    <location>
        <begin position="120"/>
        <end position="188"/>
    </location>
</feature>
<proteinExistence type="predicted"/>